<name>A0A8T0IRU6_CERPU</name>
<gene>
    <name evidence="2" type="ORF">KC19_2G035300</name>
</gene>
<dbReference type="EMBL" id="CM026422">
    <property type="protein sequence ID" value="KAG0585749.1"/>
    <property type="molecule type" value="Genomic_DNA"/>
</dbReference>
<accession>A0A8T0IRU6</accession>
<dbReference type="AlphaFoldDB" id="A0A8T0IRU6"/>
<protein>
    <submittedName>
        <fullName evidence="2">Uncharacterized protein</fullName>
    </submittedName>
</protein>
<feature type="compositionally biased region" description="Low complexity" evidence="1">
    <location>
        <begin position="11"/>
        <end position="22"/>
    </location>
</feature>
<dbReference type="Proteomes" id="UP000822688">
    <property type="component" value="Chromosome 2"/>
</dbReference>
<proteinExistence type="predicted"/>
<evidence type="ECO:0000256" key="1">
    <source>
        <dbReference type="SAM" id="MobiDB-lite"/>
    </source>
</evidence>
<evidence type="ECO:0000313" key="3">
    <source>
        <dbReference type="Proteomes" id="UP000822688"/>
    </source>
</evidence>
<organism evidence="2 3">
    <name type="scientific">Ceratodon purpureus</name>
    <name type="common">Fire moss</name>
    <name type="synonym">Dicranum purpureum</name>
    <dbReference type="NCBI Taxonomy" id="3225"/>
    <lineage>
        <taxon>Eukaryota</taxon>
        <taxon>Viridiplantae</taxon>
        <taxon>Streptophyta</taxon>
        <taxon>Embryophyta</taxon>
        <taxon>Bryophyta</taxon>
        <taxon>Bryophytina</taxon>
        <taxon>Bryopsida</taxon>
        <taxon>Dicranidae</taxon>
        <taxon>Pseudoditrichales</taxon>
        <taxon>Ditrichaceae</taxon>
        <taxon>Ceratodon</taxon>
    </lineage>
</organism>
<feature type="region of interest" description="Disordered" evidence="1">
    <location>
        <begin position="1"/>
        <end position="38"/>
    </location>
</feature>
<sequence length="118" mass="12617">MKIPTPQPRKIPTCNPNPTTTIPCPPDQHRARKGLNRESTVARTIPGYELATTPLGGICAHRACQAAPSSAPSANMLRSWVRPSGVPEDVAPAVEGGNRSRIKVGEWSCDDCFASRGE</sequence>
<evidence type="ECO:0000313" key="2">
    <source>
        <dbReference type="EMBL" id="KAG0585749.1"/>
    </source>
</evidence>
<reference evidence="2" key="1">
    <citation type="submission" date="2020-06" db="EMBL/GenBank/DDBJ databases">
        <title>WGS assembly of Ceratodon purpureus strain R40.</title>
        <authorList>
            <person name="Carey S.B."/>
            <person name="Jenkins J."/>
            <person name="Shu S."/>
            <person name="Lovell J.T."/>
            <person name="Sreedasyam A."/>
            <person name="Maumus F."/>
            <person name="Tiley G.P."/>
            <person name="Fernandez-Pozo N."/>
            <person name="Barry K."/>
            <person name="Chen C."/>
            <person name="Wang M."/>
            <person name="Lipzen A."/>
            <person name="Daum C."/>
            <person name="Saski C.A."/>
            <person name="Payton A.C."/>
            <person name="Mcbreen J.C."/>
            <person name="Conrad R.E."/>
            <person name="Kollar L.M."/>
            <person name="Olsson S."/>
            <person name="Huttunen S."/>
            <person name="Landis J.B."/>
            <person name="Wickett N.J."/>
            <person name="Johnson M.G."/>
            <person name="Rensing S.A."/>
            <person name="Grimwood J."/>
            <person name="Schmutz J."/>
            <person name="Mcdaniel S.F."/>
        </authorList>
    </citation>
    <scope>NUCLEOTIDE SEQUENCE</scope>
    <source>
        <strain evidence="2">R40</strain>
    </source>
</reference>
<keyword evidence="3" id="KW-1185">Reference proteome</keyword>
<comment type="caution">
    <text evidence="2">The sequence shown here is derived from an EMBL/GenBank/DDBJ whole genome shotgun (WGS) entry which is preliminary data.</text>
</comment>